<dbReference type="eggNOG" id="COG1396">
    <property type="taxonomic scope" value="Bacteria"/>
</dbReference>
<name>S3BUB4_9BURK</name>
<dbReference type="STRING" id="1203554.HMPREF1476_02215"/>
<dbReference type="SUPFAM" id="SSF47413">
    <property type="entry name" value="lambda repressor-like DNA-binding domains"/>
    <property type="match status" value="1"/>
</dbReference>
<sequence length="122" mass="13967">MATTSTKRRKDAGERLKGERERLGYAPRQIAQLLGVPLEAYDAFESGTADPGIWRMPRLAACGFDVLFIITGERHLVIEEENELLTRFRELSQRGRASVFTTLDALERLAPNIRKQFDRFKN</sequence>
<dbReference type="GeneID" id="64062413"/>
<dbReference type="Proteomes" id="UP000014400">
    <property type="component" value="Unassembled WGS sequence"/>
</dbReference>
<reference evidence="2 3" key="1">
    <citation type="submission" date="2013-04" db="EMBL/GenBank/DDBJ databases">
        <title>The Genome Sequence of Sutterella wadsworthensis HGA0223.</title>
        <authorList>
            <consortium name="The Broad Institute Genomics Platform"/>
            <person name="Earl A."/>
            <person name="Ward D."/>
            <person name="Feldgarden M."/>
            <person name="Gevers D."/>
            <person name="Schmidt T.M."/>
            <person name="Dover J."/>
            <person name="Dai D."/>
            <person name="Walker B."/>
            <person name="Young S."/>
            <person name="Zeng Q."/>
            <person name="Gargeya S."/>
            <person name="Fitzgerald M."/>
            <person name="Haas B."/>
            <person name="Abouelleil A."/>
            <person name="Allen A.W."/>
            <person name="Alvarado L."/>
            <person name="Arachchi H.M."/>
            <person name="Berlin A.M."/>
            <person name="Chapman S.B."/>
            <person name="Gainer-Dewar J."/>
            <person name="Goldberg J."/>
            <person name="Griggs A."/>
            <person name="Gujja S."/>
            <person name="Hansen M."/>
            <person name="Howarth C."/>
            <person name="Imamovic A."/>
            <person name="Ireland A."/>
            <person name="Larimer J."/>
            <person name="McCowan C."/>
            <person name="Murphy C."/>
            <person name="Pearson M."/>
            <person name="Poon T.W."/>
            <person name="Priest M."/>
            <person name="Roberts A."/>
            <person name="Saif S."/>
            <person name="Shea T."/>
            <person name="Sisk P."/>
            <person name="Sykes S."/>
            <person name="Wortman J."/>
            <person name="Nusbaum C."/>
            <person name="Birren B."/>
        </authorList>
    </citation>
    <scope>NUCLEOTIDE SEQUENCE [LARGE SCALE GENOMIC DNA]</scope>
    <source>
        <strain evidence="2 3">HGA0223</strain>
    </source>
</reference>
<proteinExistence type="predicted"/>
<evidence type="ECO:0000313" key="3">
    <source>
        <dbReference type="Proteomes" id="UP000014400"/>
    </source>
</evidence>
<feature type="compositionally biased region" description="Basic residues" evidence="1">
    <location>
        <begin position="1"/>
        <end position="10"/>
    </location>
</feature>
<dbReference type="InterPro" id="IPR001387">
    <property type="entry name" value="Cro/C1-type_HTH"/>
</dbReference>
<dbReference type="Gene3D" id="1.10.260.40">
    <property type="entry name" value="lambda repressor-like DNA-binding domains"/>
    <property type="match status" value="1"/>
</dbReference>
<evidence type="ECO:0000313" key="2">
    <source>
        <dbReference type="EMBL" id="EPD97737.1"/>
    </source>
</evidence>
<organism evidence="2 3">
    <name type="scientific">Sutterella wadsworthensis HGA0223</name>
    <dbReference type="NCBI Taxonomy" id="1203554"/>
    <lineage>
        <taxon>Bacteria</taxon>
        <taxon>Pseudomonadati</taxon>
        <taxon>Pseudomonadota</taxon>
        <taxon>Betaproteobacteria</taxon>
        <taxon>Burkholderiales</taxon>
        <taxon>Sutterellaceae</taxon>
        <taxon>Sutterella</taxon>
    </lineage>
</organism>
<dbReference type="HOGENOM" id="CLU_066192_23_1_4"/>
<feature type="compositionally biased region" description="Basic and acidic residues" evidence="1">
    <location>
        <begin position="11"/>
        <end position="20"/>
    </location>
</feature>
<gene>
    <name evidence="2" type="ORF">HMPREF1476_02215</name>
</gene>
<comment type="caution">
    <text evidence="2">The sequence shown here is derived from an EMBL/GenBank/DDBJ whole genome shotgun (WGS) entry which is preliminary data.</text>
</comment>
<dbReference type="PATRIC" id="fig|1203554.3.peg.2299"/>
<dbReference type="AlphaFoldDB" id="S3BUB4"/>
<keyword evidence="3" id="KW-1185">Reference proteome</keyword>
<dbReference type="GO" id="GO:0003677">
    <property type="term" value="F:DNA binding"/>
    <property type="evidence" value="ECO:0007669"/>
    <property type="project" value="InterPro"/>
</dbReference>
<feature type="region of interest" description="Disordered" evidence="1">
    <location>
        <begin position="1"/>
        <end position="20"/>
    </location>
</feature>
<dbReference type="EMBL" id="ATCF01000034">
    <property type="protein sequence ID" value="EPD97737.1"/>
    <property type="molecule type" value="Genomic_DNA"/>
</dbReference>
<evidence type="ECO:0008006" key="4">
    <source>
        <dbReference type="Google" id="ProtNLM"/>
    </source>
</evidence>
<accession>S3BUB4</accession>
<dbReference type="InterPro" id="IPR010982">
    <property type="entry name" value="Lambda_DNA-bd_dom_sf"/>
</dbReference>
<dbReference type="CDD" id="cd00093">
    <property type="entry name" value="HTH_XRE"/>
    <property type="match status" value="1"/>
</dbReference>
<dbReference type="RefSeq" id="WP_005429373.1">
    <property type="nucleotide sequence ID" value="NZ_KE150481.1"/>
</dbReference>
<evidence type="ECO:0000256" key="1">
    <source>
        <dbReference type="SAM" id="MobiDB-lite"/>
    </source>
</evidence>
<protein>
    <recommendedName>
        <fullName evidence="4">HTH cro/C1-type domain-containing protein</fullName>
    </recommendedName>
</protein>